<feature type="compositionally biased region" description="Polar residues" evidence="4">
    <location>
        <begin position="128"/>
        <end position="158"/>
    </location>
</feature>
<feature type="compositionally biased region" description="Polar residues" evidence="4">
    <location>
        <begin position="205"/>
        <end position="220"/>
    </location>
</feature>
<feature type="compositionally biased region" description="Basic residues" evidence="4">
    <location>
        <begin position="400"/>
        <end position="413"/>
    </location>
</feature>
<dbReference type="SMART" id="SM00501">
    <property type="entry name" value="BRIGHT"/>
    <property type="match status" value="1"/>
</dbReference>
<keyword evidence="1" id="KW-0805">Transcription regulation</keyword>
<evidence type="ECO:0000313" key="7">
    <source>
        <dbReference type="Proteomes" id="UP000191144"/>
    </source>
</evidence>
<feature type="compositionally biased region" description="Low complexity" evidence="4">
    <location>
        <begin position="91"/>
        <end position="127"/>
    </location>
</feature>
<dbReference type="Proteomes" id="UP000191144">
    <property type="component" value="Chromosome H"/>
</dbReference>
<dbReference type="SUPFAM" id="SSF46774">
    <property type="entry name" value="ARID-like"/>
    <property type="match status" value="1"/>
</dbReference>
<evidence type="ECO:0000256" key="1">
    <source>
        <dbReference type="ARBA" id="ARBA00023015"/>
    </source>
</evidence>
<evidence type="ECO:0000256" key="4">
    <source>
        <dbReference type="SAM" id="MobiDB-lite"/>
    </source>
</evidence>
<feature type="compositionally biased region" description="Polar residues" evidence="4">
    <location>
        <begin position="649"/>
        <end position="661"/>
    </location>
</feature>
<dbReference type="CDD" id="cd16871">
    <property type="entry name" value="ARID_Swi1p-like"/>
    <property type="match status" value="1"/>
</dbReference>
<feature type="compositionally biased region" description="Basic and acidic residues" evidence="4">
    <location>
        <begin position="414"/>
        <end position="434"/>
    </location>
</feature>
<proteinExistence type="predicted"/>
<dbReference type="GO" id="GO:0006357">
    <property type="term" value="P:regulation of transcription by RNA polymerase II"/>
    <property type="evidence" value="ECO:0007669"/>
    <property type="project" value="TreeGrafter"/>
</dbReference>
<keyword evidence="2" id="KW-0804">Transcription</keyword>
<name>A0A1G4KFX0_9SACH</name>
<dbReference type="Pfam" id="PF01388">
    <property type="entry name" value="ARID"/>
    <property type="match status" value="1"/>
</dbReference>
<protein>
    <submittedName>
        <fullName evidence="6">LAME_0H09340g1_1</fullName>
    </submittedName>
</protein>
<dbReference type="PROSITE" id="PS51011">
    <property type="entry name" value="ARID"/>
    <property type="match status" value="1"/>
</dbReference>
<feature type="domain" description="ARID" evidence="5">
    <location>
        <begin position="254"/>
        <end position="343"/>
    </location>
</feature>
<evidence type="ECO:0000256" key="2">
    <source>
        <dbReference type="ARBA" id="ARBA00023163"/>
    </source>
</evidence>
<evidence type="ECO:0000259" key="5">
    <source>
        <dbReference type="PROSITE" id="PS51011"/>
    </source>
</evidence>
<reference evidence="7" key="1">
    <citation type="submission" date="2016-03" db="EMBL/GenBank/DDBJ databases">
        <authorList>
            <person name="Devillers Hugo."/>
        </authorList>
    </citation>
    <scope>NUCLEOTIDE SEQUENCE [LARGE SCALE GENOMIC DNA]</scope>
</reference>
<dbReference type="OrthoDB" id="1938591at2759"/>
<organism evidence="6 7">
    <name type="scientific">Lachancea meyersii CBS 8951</name>
    <dbReference type="NCBI Taxonomy" id="1266667"/>
    <lineage>
        <taxon>Eukaryota</taxon>
        <taxon>Fungi</taxon>
        <taxon>Dikarya</taxon>
        <taxon>Ascomycota</taxon>
        <taxon>Saccharomycotina</taxon>
        <taxon>Saccharomycetes</taxon>
        <taxon>Saccharomycetales</taxon>
        <taxon>Saccharomycetaceae</taxon>
        <taxon>Lachancea</taxon>
    </lineage>
</organism>
<gene>
    <name evidence="6" type="ORF">LAME_0H09340G</name>
</gene>
<feature type="compositionally biased region" description="Polar residues" evidence="4">
    <location>
        <begin position="186"/>
        <end position="195"/>
    </location>
</feature>
<dbReference type="PANTHER" id="PTHR13964:SF27">
    <property type="entry name" value="HAT-TRICK, ISOFORM D"/>
    <property type="match status" value="1"/>
</dbReference>
<dbReference type="InterPro" id="IPR051232">
    <property type="entry name" value="ARID/SWI1_ChromRemod"/>
</dbReference>
<feature type="region of interest" description="Disordered" evidence="4">
    <location>
        <begin position="649"/>
        <end position="676"/>
    </location>
</feature>
<evidence type="ECO:0000313" key="6">
    <source>
        <dbReference type="EMBL" id="SCV03303.1"/>
    </source>
</evidence>
<dbReference type="AlphaFoldDB" id="A0A1G4KFX0"/>
<dbReference type="EMBL" id="LT598480">
    <property type="protein sequence ID" value="SCV03303.1"/>
    <property type="molecule type" value="Genomic_DNA"/>
</dbReference>
<feature type="region of interest" description="Disordered" evidence="4">
    <location>
        <begin position="91"/>
        <end position="233"/>
    </location>
</feature>
<dbReference type="GO" id="GO:0016514">
    <property type="term" value="C:SWI/SNF complex"/>
    <property type="evidence" value="ECO:0007669"/>
    <property type="project" value="TreeGrafter"/>
</dbReference>
<sequence>MENQFGGNPENSEQDEFLSFLDTRPLQETPSAAITPQAILARSSIHTSNSNLQSVSPASVMSPIMQTQTMPAASSSSQQALSAATTPQQVLTQSIASQQPQLQQHGQSHNQVPSVSQSGSAGPSQASTQAPTPQAILSNTNTLQDPQPNNTSARSSSGFADRTAMFAALQQRQHQQRQKLQMMQQAVSRTGSPQEANAKRPSVEPHSQSSSTGQVPQAQPSIPPTNSLPPTQQRQAIQNLDPEVQRRVSAELNNKQFELFMKSLVESCKRRNAPLHSFPEIRGRRINLFVLYSMVQKLGGGESVTRLQQWPMLAQKLQLPDDASQQLAALYYHLLVPYEQYLASPEGIKETQAKRLFLQQFLQELLKKIMVPQPSTNSNEAVMGGFAAGIRAETPDANKVKKPRKPKTKKKSKKDLEKEMRHQQEQLQKQHEFQQEQQGRLLQEQRAKQQQEQMRLRQQMAVQQSIEYQKLPKVYKRSFARNYVPSSRAIETSNGYDMRAVSQIGEKIDANKPVFLFAPELGTINLHALSLSLLSGCVSEVNVALNTLLVTSADSILEIPLDRFQGLIDSLAILGCQLLNKLCLSEGSVQQENDNYLNTIDVQSALHENTKYSRANNTLDKVFSANSKDYSDEEVIIKVDSLTGVDLQQSVLTPESTPTDDFNSEDDDRQSKEKDSFNEKSWHYLPEALCLSDDIENCKLNVPSYLSSLRDIRDEVDTLFTKVNTRGAENYQLMVVDQLSTISMIVRNLSFREANTSPIATNTSFKRFLNDLIWCLFLRSDKFLFHRKCLNFKKDMIITLANVSHLLQVEDHVTTCLLIFLILSFSEGKGLAKADGIEPLEFSEYPVKLSNYQTLGVDVLAKLLSLGYPNRLLFKAVFLQQFETDPHSQDVITCKKLIALYEATASQKYQGFSLLHDTFASLVSIIPFQQLNISPNLIEEVGPTISQGVTALLSLARFCRKDSLPKGAPNMPLLWLTSEENVGSSLRRLSEALSNLGIHTNNNLSHLKNLFHFISAKCLQLVTSLIEQALDLADERAAGDQATYRSALESLNGVANLLPSEQNLFTLLTNPMADYMVARETGELHRLRARILSDSESLFIANEENTNFRNKSRDE</sequence>
<dbReference type="InterPro" id="IPR036431">
    <property type="entry name" value="ARID_dom_sf"/>
</dbReference>
<feature type="region of interest" description="Disordered" evidence="4">
    <location>
        <begin position="393"/>
        <end position="449"/>
    </location>
</feature>
<keyword evidence="7" id="KW-1185">Reference proteome</keyword>
<keyword evidence="3" id="KW-0539">Nucleus</keyword>
<feature type="region of interest" description="Disordered" evidence="4">
    <location>
        <begin position="1"/>
        <end position="35"/>
    </location>
</feature>
<feature type="compositionally biased region" description="Polar residues" evidence="4">
    <location>
        <begin position="1"/>
        <end position="11"/>
    </location>
</feature>
<dbReference type="InterPro" id="IPR001606">
    <property type="entry name" value="ARID_dom"/>
</dbReference>
<dbReference type="PANTHER" id="PTHR13964">
    <property type="entry name" value="RBP-RELATED"/>
    <property type="match status" value="1"/>
</dbReference>
<feature type="compositionally biased region" description="Low complexity" evidence="4">
    <location>
        <begin position="169"/>
        <end position="185"/>
    </location>
</feature>
<dbReference type="Gene3D" id="1.10.150.60">
    <property type="entry name" value="ARID DNA-binding domain"/>
    <property type="match status" value="1"/>
</dbReference>
<dbReference type="SMART" id="SM01014">
    <property type="entry name" value="ARID"/>
    <property type="match status" value="1"/>
</dbReference>
<evidence type="ECO:0000256" key="3">
    <source>
        <dbReference type="ARBA" id="ARBA00023242"/>
    </source>
</evidence>
<dbReference type="GO" id="GO:0000976">
    <property type="term" value="F:transcription cis-regulatory region binding"/>
    <property type="evidence" value="ECO:0007669"/>
    <property type="project" value="TreeGrafter"/>
</dbReference>
<accession>A0A1G4KFX0</accession>